<evidence type="ECO:0008006" key="3">
    <source>
        <dbReference type="Google" id="ProtNLM"/>
    </source>
</evidence>
<protein>
    <recommendedName>
        <fullName evidence="3">Transposase, YhgA-like</fullName>
    </recommendedName>
</protein>
<dbReference type="AlphaFoldDB" id="A0A1M6UN55"/>
<evidence type="ECO:0000313" key="2">
    <source>
        <dbReference type="Proteomes" id="UP000184301"/>
    </source>
</evidence>
<reference evidence="1 2" key="1">
    <citation type="submission" date="2016-11" db="EMBL/GenBank/DDBJ databases">
        <authorList>
            <person name="Jaros S."/>
            <person name="Januszkiewicz K."/>
            <person name="Wedrychowicz H."/>
        </authorList>
    </citation>
    <scope>NUCLEOTIDE SEQUENCE [LARGE SCALE GENOMIC DNA]</scope>
    <source>
        <strain evidence="1 2">DSM 15480</strain>
    </source>
</reference>
<dbReference type="STRING" id="1121950.SAMN02745243_03556"/>
<dbReference type="RefSeq" id="WP_073112873.1">
    <property type="nucleotide sequence ID" value="NZ_FQZY01000075.1"/>
</dbReference>
<gene>
    <name evidence="1" type="ORF">SAMN02745243_03556</name>
</gene>
<keyword evidence="2" id="KW-1185">Reference proteome</keyword>
<organism evidence="1 2">
    <name type="scientific">Hespellia stercorisuis DSM 15480</name>
    <dbReference type="NCBI Taxonomy" id="1121950"/>
    <lineage>
        <taxon>Bacteria</taxon>
        <taxon>Bacillati</taxon>
        <taxon>Bacillota</taxon>
        <taxon>Clostridia</taxon>
        <taxon>Lachnospirales</taxon>
        <taxon>Lachnospiraceae</taxon>
        <taxon>Hespellia</taxon>
    </lineage>
</organism>
<dbReference type="EMBL" id="FQZY01000075">
    <property type="protein sequence ID" value="SHK70611.1"/>
    <property type="molecule type" value="Genomic_DNA"/>
</dbReference>
<dbReference type="OrthoDB" id="2066427at2"/>
<dbReference type="Proteomes" id="UP000184301">
    <property type="component" value="Unassembled WGS sequence"/>
</dbReference>
<evidence type="ECO:0000313" key="1">
    <source>
        <dbReference type="EMBL" id="SHK70611.1"/>
    </source>
</evidence>
<name>A0A1M6UN55_9FIRM</name>
<sequence>MMEIPDELKSYQPMMMNYKLNLLEVAKIRDLDTYGDDLKMVFGFVKYQRDKKALEKFVEKNRAIFSKVPMETCKAIEVLTNTKEISKHIEQNEDGREAVNVCVALEEMREDSKAEGRTEGRTEGEALFASLTEKLVGDNRMEDLMTATKDKEFRSKLYEEYNLTKDVPRF</sequence>
<accession>A0A1M6UN55</accession>
<proteinExistence type="predicted"/>